<evidence type="ECO:0000259" key="9">
    <source>
        <dbReference type="PROSITE" id="PS50071"/>
    </source>
</evidence>
<dbReference type="PANTHER" id="PTHR24329:SF543">
    <property type="entry name" value="FI01017P-RELATED"/>
    <property type="match status" value="1"/>
</dbReference>
<feature type="DNA-binding region" description="Homeobox" evidence="6">
    <location>
        <begin position="75"/>
        <end position="134"/>
    </location>
</feature>
<reference evidence="11" key="1">
    <citation type="submission" date="2025-08" db="UniProtKB">
        <authorList>
            <consortium name="RefSeq"/>
        </authorList>
    </citation>
    <scope>IDENTIFICATION</scope>
</reference>
<keyword evidence="3 6" id="KW-0238">DNA-binding</keyword>
<evidence type="ECO:0000256" key="1">
    <source>
        <dbReference type="ARBA" id="ARBA00004123"/>
    </source>
</evidence>
<feature type="region of interest" description="Disordered" evidence="8">
    <location>
        <begin position="1"/>
        <end position="77"/>
    </location>
</feature>
<feature type="compositionally biased region" description="Acidic residues" evidence="8">
    <location>
        <begin position="290"/>
        <end position="301"/>
    </location>
</feature>
<accession>A0AAJ6QUY0</accession>
<dbReference type="CDD" id="cd00086">
    <property type="entry name" value="homeodomain"/>
    <property type="match status" value="1"/>
</dbReference>
<dbReference type="InterPro" id="IPR050649">
    <property type="entry name" value="Paired_Homeobox_TFs"/>
</dbReference>
<evidence type="ECO:0000256" key="5">
    <source>
        <dbReference type="ARBA" id="ARBA00023242"/>
    </source>
</evidence>
<feature type="compositionally biased region" description="Polar residues" evidence="8">
    <location>
        <begin position="268"/>
        <end position="289"/>
    </location>
</feature>
<dbReference type="Proteomes" id="UP000694867">
    <property type="component" value="Unplaced"/>
</dbReference>
<dbReference type="Gene3D" id="1.10.10.60">
    <property type="entry name" value="Homeodomain-like"/>
    <property type="match status" value="1"/>
</dbReference>
<dbReference type="GeneID" id="100906415"/>
<dbReference type="GO" id="GO:0000977">
    <property type="term" value="F:RNA polymerase II transcription regulatory region sequence-specific DNA binding"/>
    <property type="evidence" value="ECO:0007669"/>
    <property type="project" value="TreeGrafter"/>
</dbReference>
<sequence>MVQSEDAEEVKRAVSRRPWLDNDHKALSPSPPMRPTTVLNEEVDVCSDSASTKGSYPEERSSPQEFGGDYPRRKQRRYRTTFTSFQLEELEKAFSRTHYPDVFTREELAVRVDLTEARVQVWFQNRRAKWRKQEKTSSPTRGDFSSAQSLAPTGPSLPPSPIFTRPTHTPNISVSAPAERKDLIFRPYLSPPCLPMAAMPSPLMANPFIHSLPAFNPFLPPALSSLYANSSIQSWFQAMQTQSAPLKIGQSDRSQPELGNLGTPHVRAQSSPLRAQSPLQVPKSSQDGSAQDDEESRETDK</sequence>
<dbReference type="FunFam" id="1.10.10.60:FF:000102">
    <property type="entry name" value="Aristaless related homeobox"/>
    <property type="match status" value="1"/>
</dbReference>
<dbReference type="KEGG" id="goe:100906415"/>
<proteinExistence type="predicted"/>
<keyword evidence="5 6" id="KW-0539">Nucleus</keyword>
<comment type="subcellular location">
    <subcellularLocation>
        <location evidence="1 6 7">Nucleus</location>
    </subcellularLocation>
</comment>
<keyword evidence="10" id="KW-1185">Reference proteome</keyword>
<evidence type="ECO:0000256" key="8">
    <source>
        <dbReference type="SAM" id="MobiDB-lite"/>
    </source>
</evidence>
<dbReference type="PROSITE" id="PS00027">
    <property type="entry name" value="HOMEOBOX_1"/>
    <property type="match status" value="1"/>
</dbReference>
<feature type="compositionally biased region" description="Polar residues" evidence="8">
    <location>
        <begin position="136"/>
        <end position="151"/>
    </location>
</feature>
<dbReference type="SUPFAM" id="SSF46689">
    <property type="entry name" value="Homeodomain-like"/>
    <property type="match status" value="1"/>
</dbReference>
<evidence type="ECO:0000313" key="11">
    <source>
        <dbReference type="RefSeq" id="XP_003744622.1"/>
    </source>
</evidence>
<evidence type="ECO:0000256" key="7">
    <source>
        <dbReference type="RuleBase" id="RU000682"/>
    </source>
</evidence>
<evidence type="ECO:0000313" key="10">
    <source>
        <dbReference type="Proteomes" id="UP000694867"/>
    </source>
</evidence>
<dbReference type="PROSITE" id="PS50071">
    <property type="entry name" value="HOMEOBOX_2"/>
    <property type="match status" value="1"/>
</dbReference>
<organism evidence="10 11">
    <name type="scientific">Galendromus occidentalis</name>
    <name type="common">western predatory mite</name>
    <dbReference type="NCBI Taxonomy" id="34638"/>
    <lineage>
        <taxon>Eukaryota</taxon>
        <taxon>Metazoa</taxon>
        <taxon>Ecdysozoa</taxon>
        <taxon>Arthropoda</taxon>
        <taxon>Chelicerata</taxon>
        <taxon>Arachnida</taxon>
        <taxon>Acari</taxon>
        <taxon>Parasitiformes</taxon>
        <taxon>Mesostigmata</taxon>
        <taxon>Gamasina</taxon>
        <taxon>Phytoseioidea</taxon>
        <taxon>Phytoseiidae</taxon>
        <taxon>Typhlodrominae</taxon>
        <taxon>Galendromus</taxon>
    </lineage>
</organism>
<dbReference type="InterPro" id="IPR009057">
    <property type="entry name" value="Homeodomain-like_sf"/>
</dbReference>
<dbReference type="PANTHER" id="PTHR24329">
    <property type="entry name" value="HOMEOBOX PROTEIN ARISTALESS"/>
    <property type="match status" value="1"/>
</dbReference>
<dbReference type="RefSeq" id="XP_003744622.1">
    <property type="nucleotide sequence ID" value="XM_003744574.1"/>
</dbReference>
<dbReference type="AlphaFoldDB" id="A0AAJ6QUY0"/>
<gene>
    <name evidence="11" type="primary">LOC100906415</name>
</gene>
<evidence type="ECO:0000256" key="6">
    <source>
        <dbReference type="PROSITE-ProRule" id="PRU00108"/>
    </source>
</evidence>
<keyword evidence="4 6" id="KW-0371">Homeobox</keyword>
<evidence type="ECO:0000256" key="4">
    <source>
        <dbReference type="ARBA" id="ARBA00023155"/>
    </source>
</evidence>
<name>A0AAJ6QUY0_9ACAR</name>
<dbReference type="InterPro" id="IPR017970">
    <property type="entry name" value="Homeobox_CS"/>
</dbReference>
<dbReference type="GO" id="GO:0000981">
    <property type="term" value="F:DNA-binding transcription factor activity, RNA polymerase II-specific"/>
    <property type="evidence" value="ECO:0007669"/>
    <property type="project" value="InterPro"/>
</dbReference>
<evidence type="ECO:0000256" key="3">
    <source>
        <dbReference type="ARBA" id="ARBA00023125"/>
    </source>
</evidence>
<feature type="domain" description="Homeobox" evidence="9">
    <location>
        <begin position="73"/>
        <end position="133"/>
    </location>
</feature>
<dbReference type="InterPro" id="IPR001356">
    <property type="entry name" value="HD"/>
</dbReference>
<protein>
    <submittedName>
        <fullName evidence="11">Homeobox protein aristaless-like</fullName>
    </submittedName>
</protein>
<feature type="region of interest" description="Disordered" evidence="8">
    <location>
        <begin position="130"/>
        <end position="175"/>
    </location>
</feature>
<dbReference type="SMART" id="SM00389">
    <property type="entry name" value="HOX"/>
    <property type="match status" value="1"/>
</dbReference>
<evidence type="ECO:0000256" key="2">
    <source>
        <dbReference type="ARBA" id="ARBA00022473"/>
    </source>
</evidence>
<keyword evidence="2" id="KW-0217">Developmental protein</keyword>
<dbReference type="Pfam" id="PF00046">
    <property type="entry name" value="Homeodomain"/>
    <property type="match status" value="1"/>
</dbReference>
<dbReference type="GO" id="GO:0005634">
    <property type="term" value="C:nucleus"/>
    <property type="evidence" value="ECO:0007669"/>
    <property type="project" value="UniProtKB-SubCell"/>
</dbReference>
<feature type="region of interest" description="Disordered" evidence="8">
    <location>
        <begin position="246"/>
        <end position="301"/>
    </location>
</feature>